<evidence type="ECO:0000259" key="1">
    <source>
        <dbReference type="Pfam" id="PF20151"/>
    </source>
</evidence>
<organism evidence="2 3">
    <name type="scientific">Pleurotus ostreatus (strain PC15)</name>
    <name type="common">Oyster mushroom</name>
    <dbReference type="NCBI Taxonomy" id="1137138"/>
    <lineage>
        <taxon>Eukaryota</taxon>
        <taxon>Fungi</taxon>
        <taxon>Dikarya</taxon>
        <taxon>Basidiomycota</taxon>
        <taxon>Agaricomycotina</taxon>
        <taxon>Agaricomycetes</taxon>
        <taxon>Agaricomycetidae</taxon>
        <taxon>Agaricales</taxon>
        <taxon>Pleurotineae</taxon>
        <taxon>Pleurotaceae</taxon>
        <taxon>Pleurotus</taxon>
    </lineage>
</organism>
<dbReference type="VEuPathDB" id="FungiDB:PLEOSDRAFT_165771"/>
<dbReference type="InterPro" id="IPR045340">
    <property type="entry name" value="DUF6533"/>
</dbReference>
<dbReference type="InParanoid" id="A0A067NT04"/>
<dbReference type="Proteomes" id="UP000027073">
    <property type="component" value="Unassembled WGS sequence"/>
</dbReference>
<dbReference type="EMBL" id="KL198006">
    <property type="protein sequence ID" value="KDQ30140.1"/>
    <property type="molecule type" value="Genomic_DNA"/>
</dbReference>
<evidence type="ECO:0000313" key="2">
    <source>
        <dbReference type="EMBL" id="KDQ30140.1"/>
    </source>
</evidence>
<dbReference type="AlphaFoldDB" id="A0A067NT04"/>
<feature type="domain" description="DUF6533" evidence="1">
    <location>
        <begin position="17"/>
        <end position="40"/>
    </location>
</feature>
<name>A0A067NT04_PLEO1</name>
<accession>A0A067NT04</accession>
<reference evidence="3" key="1">
    <citation type="journal article" date="2014" name="Proc. Natl. Acad. Sci. U.S.A.">
        <title>Extensive sampling of basidiomycete genomes demonstrates inadequacy of the white-rot/brown-rot paradigm for wood decay fungi.</title>
        <authorList>
            <person name="Riley R."/>
            <person name="Salamov A.A."/>
            <person name="Brown D.W."/>
            <person name="Nagy L.G."/>
            <person name="Floudas D."/>
            <person name="Held B.W."/>
            <person name="Levasseur A."/>
            <person name="Lombard V."/>
            <person name="Morin E."/>
            <person name="Otillar R."/>
            <person name="Lindquist E.A."/>
            <person name="Sun H."/>
            <person name="LaButti K.M."/>
            <person name="Schmutz J."/>
            <person name="Jabbour D."/>
            <person name="Luo H."/>
            <person name="Baker S.E."/>
            <person name="Pisabarro A.G."/>
            <person name="Walton J.D."/>
            <person name="Blanchette R.A."/>
            <person name="Henrissat B."/>
            <person name="Martin F."/>
            <person name="Cullen D."/>
            <person name="Hibbett D.S."/>
            <person name="Grigoriev I.V."/>
        </authorList>
    </citation>
    <scope>NUCLEOTIDE SEQUENCE [LARGE SCALE GENOMIC DNA]</scope>
    <source>
        <strain evidence="3">PC15</strain>
    </source>
</reference>
<gene>
    <name evidence="2" type="ORF">PLEOSDRAFT_165771</name>
</gene>
<protein>
    <recommendedName>
        <fullName evidence="1">DUF6533 domain-containing protein</fullName>
    </recommendedName>
</protein>
<evidence type="ECO:0000313" key="3">
    <source>
        <dbReference type="Proteomes" id="UP000027073"/>
    </source>
</evidence>
<dbReference type="HOGENOM" id="CLU_1120521_0_0_1"/>
<dbReference type="Pfam" id="PF20151">
    <property type="entry name" value="DUF6533"/>
    <property type="match status" value="1"/>
</dbReference>
<proteinExistence type="predicted"/>
<sequence>MDKLILRGLFQHWEQQVYDYFTTLEDEVTFVWRRPKGMGTMLSSFSGTDPVVQDSFMVSICMAEAATAIGEPLACKCYRSGSNGPIFIAFTGLMGLEAAILTLTLVKCLRHSDKPIITVRFVHSRRRKFNWYHRPYLFRRPFCRFDPQYCYVTWRFTSGYDRRNTDFTGLGKEPERGITLVPSHRANPATCIIPYPYVSASTMYLPGTTEILLDIYSENIDNRLRCSLRGVIERNSRHPTYESSFAPN</sequence>